<dbReference type="InterPro" id="IPR010736">
    <property type="entry name" value="SHIPPO-rpt"/>
</dbReference>
<reference evidence="3" key="1">
    <citation type="submission" date="2021-02" db="EMBL/GenBank/DDBJ databases">
        <authorList>
            <person name="Nowell W R."/>
        </authorList>
    </citation>
    <scope>NUCLEOTIDE SEQUENCE</scope>
</reference>
<evidence type="ECO:0000313" key="3">
    <source>
        <dbReference type="EMBL" id="CAF1576849.1"/>
    </source>
</evidence>
<evidence type="ECO:0000313" key="2">
    <source>
        <dbReference type="EMBL" id="CAF1172958.1"/>
    </source>
</evidence>
<organism evidence="3 4">
    <name type="scientific">Adineta ricciae</name>
    <name type="common">Rotifer</name>
    <dbReference type="NCBI Taxonomy" id="249248"/>
    <lineage>
        <taxon>Eukaryota</taxon>
        <taxon>Metazoa</taxon>
        <taxon>Spiralia</taxon>
        <taxon>Gnathifera</taxon>
        <taxon>Rotifera</taxon>
        <taxon>Eurotatoria</taxon>
        <taxon>Bdelloidea</taxon>
        <taxon>Adinetida</taxon>
        <taxon>Adinetidae</taxon>
        <taxon>Adineta</taxon>
    </lineage>
</organism>
<dbReference type="Proteomes" id="UP000663852">
    <property type="component" value="Unassembled WGS sequence"/>
</dbReference>
<gene>
    <name evidence="2" type="ORF">EDS130_LOCUS23793</name>
    <name evidence="3" type="ORF">XAT740_LOCUS45053</name>
</gene>
<comment type="caution">
    <text evidence="3">The sequence shown here is derived from an EMBL/GenBank/DDBJ whole genome shotgun (WGS) entry which is preliminary data.</text>
</comment>
<evidence type="ECO:0000313" key="4">
    <source>
        <dbReference type="Proteomes" id="UP000663828"/>
    </source>
</evidence>
<proteinExistence type="predicted"/>
<dbReference type="Pfam" id="PF07004">
    <property type="entry name" value="SHIPPO-rpt"/>
    <property type="match status" value="2"/>
</dbReference>
<evidence type="ECO:0000256" key="1">
    <source>
        <dbReference type="SAM" id="MobiDB-lite"/>
    </source>
</evidence>
<keyword evidence="4" id="KW-1185">Reference proteome</keyword>
<accession>A0A815Z1M4</accession>
<dbReference type="EMBL" id="CAJNOR010005814">
    <property type="protein sequence ID" value="CAF1576849.1"/>
    <property type="molecule type" value="Genomic_DNA"/>
</dbReference>
<feature type="region of interest" description="Disordered" evidence="1">
    <location>
        <begin position="1"/>
        <end position="35"/>
    </location>
</feature>
<name>A0A815Z1M4_ADIRI</name>
<protein>
    <submittedName>
        <fullName evidence="3">Uncharacterized protein</fullName>
    </submittedName>
</protein>
<feature type="compositionally biased region" description="Polar residues" evidence="1">
    <location>
        <begin position="1"/>
        <end position="21"/>
    </location>
</feature>
<sequence>MTSNSTSVHNDQIKSLDSAFQQDDEEKHRSPGPVYDIRPAIKAVYPSSPSYSLSSRTGNHLGSYDRVPGPGAYYITKLEYYKPRAPGYSFGCRHSPKKSLCLMKCEP</sequence>
<dbReference type="AlphaFoldDB" id="A0A815Z1M4"/>
<dbReference type="EMBL" id="CAJNOJ010000132">
    <property type="protein sequence ID" value="CAF1172958.1"/>
    <property type="molecule type" value="Genomic_DNA"/>
</dbReference>
<dbReference type="Proteomes" id="UP000663828">
    <property type="component" value="Unassembled WGS sequence"/>
</dbReference>